<dbReference type="InterPro" id="IPR006311">
    <property type="entry name" value="TAT_signal"/>
</dbReference>
<organism evidence="1 2">
    <name type="scientific">Ectocarpus siliculosus</name>
    <name type="common">Brown alga</name>
    <name type="synonym">Conferva siliculosa</name>
    <dbReference type="NCBI Taxonomy" id="2880"/>
    <lineage>
        <taxon>Eukaryota</taxon>
        <taxon>Sar</taxon>
        <taxon>Stramenopiles</taxon>
        <taxon>Ochrophyta</taxon>
        <taxon>PX clade</taxon>
        <taxon>Phaeophyceae</taxon>
        <taxon>Ectocarpales</taxon>
        <taxon>Ectocarpaceae</taxon>
        <taxon>Ectocarpus</taxon>
    </lineage>
</organism>
<accession>D7FTE5</accession>
<dbReference type="PROSITE" id="PS51318">
    <property type="entry name" value="TAT"/>
    <property type="match status" value="1"/>
</dbReference>
<dbReference type="InterPro" id="IPR029063">
    <property type="entry name" value="SAM-dependent_MTases_sf"/>
</dbReference>
<dbReference type="OrthoDB" id="9991036at2759"/>
<keyword evidence="2" id="KW-1185">Reference proteome</keyword>
<evidence type="ECO:0000313" key="2">
    <source>
        <dbReference type="Proteomes" id="UP000002630"/>
    </source>
</evidence>
<dbReference type="AlphaFoldDB" id="D7FTE5"/>
<dbReference type="Proteomes" id="UP000002630">
    <property type="component" value="Linkage Group LG11"/>
</dbReference>
<dbReference type="InParanoid" id="D7FTE5"/>
<reference evidence="1 2" key="1">
    <citation type="journal article" date="2010" name="Nature">
        <title>The Ectocarpus genome and the independent evolution of multicellularity in brown algae.</title>
        <authorList>
            <person name="Cock J.M."/>
            <person name="Sterck L."/>
            <person name="Rouze P."/>
            <person name="Scornet D."/>
            <person name="Allen A.E."/>
            <person name="Amoutzias G."/>
            <person name="Anthouard V."/>
            <person name="Artiguenave F."/>
            <person name="Aury J.M."/>
            <person name="Badger J.H."/>
            <person name="Beszteri B."/>
            <person name="Billiau K."/>
            <person name="Bonnet E."/>
            <person name="Bothwell J.H."/>
            <person name="Bowler C."/>
            <person name="Boyen C."/>
            <person name="Brownlee C."/>
            <person name="Carrano C.J."/>
            <person name="Charrier B."/>
            <person name="Cho G.Y."/>
            <person name="Coelho S.M."/>
            <person name="Collen J."/>
            <person name="Corre E."/>
            <person name="Da Silva C."/>
            <person name="Delage L."/>
            <person name="Delaroque N."/>
            <person name="Dittami S.M."/>
            <person name="Doulbeau S."/>
            <person name="Elias M."/>
            <person name="Farnham G."/>
            <person name="Gachon C.M."/>
            <person name="Gschloessl B."/>
            <person name="Heesch S."/>
            <person name="Jabbari K."/>
            <person name="Jubin C."/>
            <person name="Kawai H."/>
            <person name="Kimura K."/>
            <person name="Kloareg B."/>
            <person name="Kupper F.C."/>
            <person name="Lang D."/>
            <person name="Le Bail A."/>
            <person name="Leblanc C."/>
            <person name="Lerouge P."/>
            <person name="Lohr M."/>
            <person name="Lopez P.J."/>
            <person name="Martens C."/>
            <person name="Maumus F."/>
            <person name="Michel G."/>
            <person name="Miranda-Saavedra D."/>
            <person name="Morales J."/>
            <person name="Moreau H."/>
            <person name="Motomura T."/>
            <person name="Nagasato C."/>
            <person name="Napoli C.A."/>
            <person name="Nelson D.R."/>
            <person name="Nyvall-Collen P."/>
            <person name="Peters A.F."/>
            <person name="Pommier C."/>
            <person name="Potin P."/>
            <person name="Poulain J."/>
            <person name="Quesneville H."/>
            <person name="Read B."/>
            <person name="Rensing S.A."/>
            <person name="Ritter A."/>
            <person name="Rousvoal S."/>
            <person name="Samanta M."/>
            <person name="Samson G."/>
            <person name="Schroeder D.C."/>
            <person name="Segurens B."/>
            <person name="Strittmatter M."/>
            <person name="Tonon T."/>
            <person name="Tregear J.W."/>
            <person name="Valentin K."/>
            <person name="von Dassow P."/>
            <person name="Yamagishi T."/>
            <person name="Van de Peer Y."/>
            <person name="Wincker P."/>
        </authorList>
    </citation>
    <scope>NUCLEOTIDE SEQUENCE [LARGE SCALE GENOMIC DNA]</scope>
    <source>
        <strain evidence="2">Ec32 / CCAP1310/4</strain>
    </source>
</reference>
<evidence type="ECO:0000313" key="1">
    <source>
        <dbReference type="EMBL" id="CBJ48523.1"/>
    </source>
</evidence>
<proteinExistence type="predicted"/>
<dbReference type="EMBL" id="FN648431">
    <property type="protein sequence ID" value="CBJ48523.1"/>
    <property type="molecule type" value="Genomic_DNA"/>
</dbReference>
<dbReference type="EMBL" id="FN649736">
    <property type="protein sequence ID" value="CBJ48523.1"/>
    <property type="molecule type" value="Genomic_DNA"/>
</dbReference>
<sequence>MTDRSAIRSPNQLGSILRRNLLQLLGVVAAASVICCNRAHASPASNAFSYPPAVLVFESPSNGSAAVYGTNIDLAFSLRSSREGRILTHEEIEALREDGVSVCLAKKGDPRPPPCALLSTDTTLSLHKPLPGMWHTIVATLHHEAATSAGDDSDEARAWAEAGDSVSTYAEIEGLSSTSSVSMCGESACLDSSEKRSAYFDNVYRMEYWAETRSGPGSTVHNTNRIRLALEEVIRSHGVTSILDAPCGDATWMPLVRGIDQVRYLGADISPSIVEDNRRKFSKLQDHSGGSGDEAVASANAGGLHEDSFIQADLVERIPPSMDGKPYDLIFVRDVMLHLAPRHNVRMLQNIEASGARFLMASTNVDGNDNWKADTFRPAIGLLVNLSLPPYCLRPPIALYSDAMPERPGQRMGLWELDPARPLVGSNGLCDHLSPGPH</sequence>
<dbReference type="eggNOG" id="ENOG502S88X">
    <property type="taxonomic scope" value="Eukaryota"/>
</dbReference>
<evidence type="ECO:0008006" key="3">
    <source>
        <dbReference type="Google" id="ProtNLM"/>
    </source>
</evidence>
<dbReference type="Gene3D" id="3.40.50.150">
    <property type="entry name" value="Vaccinia Virus protein VP39"/>
    <property type="match status" value="1"/>
</dbReference>
<name>D7FTE5_ECTSI</name>
<dbReference type="SUPFAM" id="SSF53335">
    <property type="entry name" value="S-adenosyl-L-methionine-dependent methyltransferases"/>
    <property type="match status" value="1"/>
</dbReference>
<protein>
    <recommendedName>
        <fullName evidence="3">Methyltransferase domain-containing protein</fullName>
    </recommendedName>
</protein>
<gene>
    <name evidence="1" type="ORF">Esi_0025_0058</name>
</gene>